<protein>
    <submittedName>
        <fullName evidence="1">Uncharacterized protein</fullName>
    </submittedName>
</protein>
<reference evidence="1" key="1">
    <citation type="journal article" date="2014" name="Int. J. Syst. Evol. Microbiol.">
        <title>Complete genome sequence of Corynebacterium casei LMG S-19264T (=DSM 44701T), isolated from a smear-ripened cheese.</title>
        <authorList>
            <consortium name="US DOE Joint Genome Institute (JGI-PGF)"/>
            <person name="Walter F."/>
            <person name="Albersmeier A."/>
            <person name="Kalinowski J."/>
            <person name="Ruckert C."/>
        </authorList>
    </citation>
    <scope>NUCLEOTIDE SEQUENCE</scope>
    <source>
        <strain evidence="1">KCTC 23430</strain>
    </source>
</reference>
<comment type="caution">
    <text evidence="1">The sequence shown here is derived from an EMBL/GenBank/DDBJ whole genome shotgun (WGS) entry which is preliminary data.</text>
</comment>
<organism evidence="1 2">
    <name type="scientific">Parahalioglobus pacificus</name>
    <dbReference type="NCBI Taxonomy" id="930806"/>
    <lineage>
        <taxon>Bacteria</taxon>
        <taxon>Pseudomonadati</taxon>
        <taxon>Pseudomonadota</taxon>
        <taxon>Gammaproteobacteria</taxon>
        <taxon>Cellvibrionales</taxon>
        <taxon>Halieaceae</taxon>
        <taxon>Parahalioglobus</taxon>
    </lineage>
</organism>
<evidence type="ECO:0000313" key="2">
    <source>
        <dbReference type="Proteomes" id="UP000644693"/>
    </source>
</evidence>
<evidence type="ECO:0000313" key="1">
    <source>
        <dbReference type="EMBL" id="GHD36726.1"/>
    </source>
</evidence>
<gene>
    <name evidence="1" type="ORF">GCM10007053_25460</name>
</gene>
<dbReference type="AlphaFoldDB" id="A0A919CMT0"/>
<dbReference type="EMBL" id="BMYM01000002">
    <property type="protein sequence ID" value="GHD36726.1"/>
    <property type="molecule type" value="Genomic_DNA"/>
</dbReference>
<name>A0A919CMT0_9GAMM</name>
<proteinExistence type="predicted"/>
<keyword evidence="2" id="KW-1185">Reference proteome</keyword>
<dbReference type="Proteomes" id="UP000644693">
    <property type="component" value="Unassembled WGS sequence"/>
</dbReference>
<reference evidence="1" key="2">
    <citation type="submission" date="2020-09" db="EMBL/GenBank/DDBJ databases">
        <authorList>
            <person name="Sun Q."/>
            <person name="Kim S."/>
        </authorList>
    </citation>
    <scope>NUCLEOTIDE SEQUENCE</scope>
    <source>
        <strain evidence="1">KCTC 23430</strain>
    </source>
</reference>
<sequence>MRQAAANPSAEWRVAATNLAKPRLPGLLMASCESCTFAPVTAVSRNSGAQEYVLAVCVKSGVREKWGWGSGVSAAYIGSALDLD</sequence>
<accession>A0A919CMT0</accession>